<accession>A0A193BUL4</accession>
<organism evidence="1 2">
    <name type="scientific">Amycolatopsis orientalis</name>
    <name type="common">Nocardia orientalis</name>
    <dbReference type="NCBI Taxonomy" id="31958"/>
    <lineage>
        <taxon>Bacteria</taxon>
        <taxon>Bacillati</taxon>
        <taxon>Actinomycetota</taxon>
        <taxon>Actinomycetes</taxon>
        <taxon>Pseudonocardiales</taxon>
        <taxon>Pseudonocardiaceae</taxon>
        <taxon>Amycolatopsis</taxon>
    </lineage>
</organism>
<dbReference type="KEGG" id="aori:SD37_09765"/>
<keyword evidence="2" id="KW-1185">Reference proteome</keyword>
<evidence type="ECO:0008006" key="3">
    <source>
        <dbReference type="Google" id="ProtNLM"/>
    </source>
</evidence>
<evidence type="ECO:0000313" key="1">
    <source>
        <dbReference type="EMBL" id="ANN15902.1"/>
    </source>
</evidence>
<dbReference type="STRING" id="31958.SD37_09765"/>
<sequence>MSTKFDAEAIATAGQNIGLLLNDTSAFEALKQPWPTAGKFEPAARLERIMDGQRGAVVAHADHLKAVFADMETKLKEISSRYKKTDGQNAEEIQNVIAGLEGTVYAT</sequence>
<dbReference type="Proteomes" id="UP000093695">
    <property type="component" value="Chromosome"/>
</dbReference>
<proteinExistence type="predicted"/>
<dbReference type="AlphaFoldDB" id="A0A193BUL4"/>
<dbReference type="RefSeq" id="WP_044851396.1">
    <property type="nucleotide sequence ID" value="NZ_CP016174.1"/>
</dbReference>
<dbReference type="EMBL" id="CP016174">
    <property type="protein sequence ID" value="ANN15902.1"/>
    <property type="molecule type" value="Genomic_DNA"/>
</dbReference>
<protein>
    <recommendedName>
        <fullName evidence="3">PE domain-containing protein</fullName>
    </recommendedName>
</protein>
<name>A0A193BUL4_AMYOR</name>
<gene>
    <name evidence="1" type="ORF">SD37_09765</name>
</gene>
<evidence type="ECO:0000313" key="2">
    <source>
        <dbReference type="Proteomes" id="UP000093695"/>
    </source>
</evidence>
<reference evidence="1 2" key="1">
    <citation type="journal article" date="2015" name="Genome Announc.">
        <title>Draft Genome Sequence of Norvancomycin-Producing Strain Amycolatopsis orientalis CPCC200066.</title>
        <authorList>
            <person name="Lei X."/>
            <person name="Yuan F."/>
            <person name="Shi Y."/>
            <person name="Li X."/>
            <person name="Wang L."/>
            <person name="Hong B."/>
        </authorList>
    </citation>
    <scope>NUCLEOTIDE SEQUENCE [LARGE SCALE GENOMIC DNA]</scope>
    <source>
        <strain evidence="1 2">B-37</strain>
    </source>
</reference>